<evidence type="ECO:0000256" key="6">
    <source>
        <dbReference type="PIRNR" id="PIRNR000077"/>
    </source>
</evidence>
<organism evidence="9 10">
    <name type="scientific">Hydrococcus rivularis NIES-593</name>
    <dbReference type="NCBI Taxonomy" id="1921803"/>
    <lineage>
        <taxon>Bacteria</taxon>
        <taxon>Bacillati</taxon>
        <taxon>Cyanobacteriota</taxon>
        <taxon>Cyanophyceae</taxon>
        <taxon>Pleurocapsales</taxon>
        <taxon>Hydrococcaceae</taxon>
        <taxon>Hydrococcus</taxon>
    </lineage>
</organism>
<dbReference type="PANTHER" id="PTHR45663">
    <property type="entry name" value="GEO12009P1"/>
    <property type="match status" value="1"/>
</dbReference>
<dbReference type="RefSeq" id="WP_073597958.1">
    <property type="nucleotide sequence ID" value="NZ_MRCB01000001.1"/>
</dbReference>
<dbReference type="Pfam" id="PF00085">
    <property type="entry name" value="Thioredoxin"/>
    <property type="match status" value="1"/>
</dbReference>
<dbReference type="STRING" id="1921803.NIES593_01950"/>
<evidence type="ECO:0000256" key="2">
    <source>
        <dbReference type="ARBA" id="ARBA00022448"/>
    </source>
</evidence>
<dbReference type="PIRSF" id="PIRSF000077">
    <property type="entry name" value="Thioredoxin"/>
    <property type="match status" value="1"/>
</dbReference>
<evidence type="ECO:0000256" key="5">
    <source>
        <dbReference type="ARBA" id="ARBA00023284"/>
    </source>
</evidence>
<dbReference type="GO" id="GO:0015035">
    <property type="term" value="F:protein-disulfide reductase activity"/>
    <property type="evidence" value="ECO:0007669"/>
    <property type="project" value="InterPro"/>
</dbReference>
<dbReference type="InterPro" id="IPR013766">
    <property type="entry name" value="Thioredoxin_domain"/>
</dbReference>
<keyword evidence="2" id="KW-0813">Transport</keyword>
<keyword evidence="10" id="KW-1185">Reference proteome</keyword>
<feature type="disulfide bond" description="Redox-active" evidence="7">
    <location>
        <begin position="38"/>
        <end position="41"/>
    </location>
</feature>
<sequence>MQETYYLNETFYTGKAAWQILMQSSDKLIIVKFVAQHCGSCITLKPVLEGLATEYVDRLHLVEIDIVEETEMAIELGIRNAPTVVLFKQKQELARIAGLKPKKQYLEMVQQAL</sequence>
<name>A0A1U7HTG6_9CYAN</name>
<dbReference type="OrthoDB" id="9790390at2"/>
<feature type="domain" description="Thioredoxin" evidence="8">
    <location>
        <begin position="1"/>
        <end position="113"/>
    </location>
</feature>
<dbReference type="Gene3D" id="3.40.30.10">
    <property type="entry name" value="Glutaredoxin"/>
    <property type="match status" value="1"/>
</dbReference>
<protein>
    <recommendedName>
        <fullName evidence="6">Thioredoxin</fullName>
    </recommendedName>
</protein>
<proteinExistence type="inferred from homology"/>
<accession>A0A1U7HTG6</accession>
<dbReference type="EMBL" id="MRCB01000001">
    <property type="protein sequence ID" value="OKH26828.1"/>
    <property type="molecule type" value="Genomic_DNA"/>
</dbReference>
<dbReference type="AlphaFoldDB" id="A0A1U7HTG6"/>
<dbReference type="PROSITE" id="PS51352">
    <property type="entry name" value="THIOREDOXIN_2"/>
    <property type="match status" value="1"/>
</dbReference>
<reference evidence="9 10" key="1">
    <citation type="submission" date="2016-11" db="EMBL/GenBank/DDBJ databases">
        <title>Draft Genome Sequences of Nine Cyanobacterial Strains from Diverse Habitats.</title>
        <authorList>
            <person name="Zhu T."/>
            <person name="Hou S."/>
            <person name="Lu X."/>
            <person name="Hess W.R."/>
        </authorList>
    </citation>
    <scope>NUCLEOTIDE SEQUENCE [LARGE SCALE GENOMIC DNA]</scope>
    <source>
        <strain evidence="9 10">NIES-593</strain>
    </source>
</reference>
<comment type="similarity">
    <text evidence="1 6">Belongs to the thioredoxin family.</text>
</comment>
<comment type="caution">
    <text evidence="9">The sequence shown here is derived from an EMBL/GenBank/DDBJ whole genome shotgun (WGS) entry which is preliminary data.</text>
</comment>
<evidence type="ECO:0000256" key="7">
    <source>
        <dbReference type="PIRSR" id="PIRSR000077-4"/>
    </source>
</evidence>
<evidence type="ECO:0000313" key="10">
    <source>
        <dbReference type="Proteomes" id="UP000186868"/>
    </source>
</evidence>
<dbReference type="InterPro" id="IPR005746">
    <property type="entry name" value="Thioredoxin"/>
</dbReference>
<dbReference type="GO" id="GO:0005737">
    <property type="term" value="C:cytoplasm"/>
    <property type="evidence" value="ECO:0007669"/>
    <property type="project" value="TreeGrafter"/>
</dbReference>
<dbReference type="Proteomes" id="UP000186868">
    <property type="component" value="Unassembled WGS sequence"/>
</dbReference>
<evidence type="ECO:0000256" key="1">
    <source>
        <dbReference type="ARBA" id="ARBA00008987"/>
    </source>
</evidence>
<evidence type="ECO:0000256" key="3">
    <source>
        <dbReference type="ARBA" id="ARBA00022982"/>
    </source>
</evidence>
<dbReference type="SUPFAM" id="SSF52833">
    <property type="entry name" value="Thioredoxin-like"/>
    <property type="match status" value="1"/>
</dbReference>
<evidence type="ECO:0000256" key="4">
    <source>
        <dbReference type="ARBA" id="ARBA00023157"/>
    </source>
</evidence>
<gene>
    <name evidence="9" type="ORF">NIES593_01950</name>
</gene>
<dbReference type="PANTHER" id="PTHR45663:SF11">
    <property type="entry name" value="GEO12009P1"/>
    <property type="match status" value="1"/>
</dbReference>
<evidence type="ECO:0000259" key="8">
    <source>
        <dbReference type="PROSITE" id="PS51352"/>
    </source>
</evidence>
<keyword evidence="4 7" id="KW-1015">Disulfide bond</keyword>
<dbReference type="InterPro" id="IPR036249">
    <property type="entry name" value="Thioredoxin-like_sf"/>
</dbReference>
<evidence type="ECO:0000313" key="9">
    <source>
        <dbReference type="EMBL" id="OKH26828.1"/>
    </source>
</evidence>
<keyword evidence="5 7" id="KW-0676">Redox-active center</keyword>
<keyword evidence="3" id="KW-0249">Electron transport</keyword>